<keyword evidence="6 10" id="KW-0812">Transmembrane</keyword>
<feature type="transmembrane region" description="Helical" evidence="10">
    <location>
        <begin position="28"/>
        <end position="51"/>
    </location>
</feature>
<feature type="transmembrane region" description="Helical" evidence="10">
    <location>
        <begin position="150"/>
        <end position="169"/>
    </location>
</feature>
<evidence type="ECO:0000313" key="12">
    <source>
        <dbReference type="Proteomes" id="UP000646484"/>
    </source>
</evidence>
<evidence type="ECO:0000256" key="10">
    <source>
        <dbReference type="SAM" id="Phobius"/>
    </source>
</evidence>
<keyword evidence="12" id="KW-1185">Reference proteome</keyword>
<feature type="transmembrane region" description="Helical" evidence="10">
    <location>
        <begin position="90"/>
        <end position="115"/>
    </location>
</feature>
<evidence type="ECO:0000256" key="3">
    <source>
        <dbReference type="ARBA" id="ARBA00022475"/>
    </source>
</evidence>
<keyword evidence="9 10" id="KW-0472">Membrane</keyword>
<evidence type="ECO:0000256" key="6">
    <source>
        <dbReference type="ARBA" id="ARBA00022692"/>
    </source>
</evidence>
<reference evidence="11 12" key="1">
    <citation type="submission" date="2020-08" db="EMBL/GenBank/DDBJ databases">
        <title>Genome public.</title>
        <authorList>
            <person name="Liu C."/>
            <person name="Sun Q."/>
        </authorList>
    </citation>
    <scope>NUCLEOTIDE SEQUENCE [LARGE SCALE GENOMIC DNA]</scope>
    <source>
        <strain evidence="11 12">NSJ-56</strain>
    </source>
</reference>
<keyword evidence="5" id="KW-0028">Amino-acid biosynthesis</keyword>
<evidence type="ECO:0000256" key="2">
    <source>
        <dbReference type="ARBA" id="ARBA00022448"/>
    </source>
</evidence>
<evidence type="ECO:0000313" key="11">
    <source>
        <dbReference type="EMBL" id="MBC5620569.1"/>
    </source>
</evidence>
<organism evidence="11 12">
    <name type="scientific">Butyricimonas hominis</name>
    <dbReference type="NCBI Taxonomy" id="2763032"/>
    <lineage>
        <taxon>Bacteria</taxon>
        <taxon>Pseudomonadati</taxon>
        <taxon>Bacteroidota</taxon>
        <taxon>Bacteroidia</taxon>
        <taxon>Bacteroidales</taxon>
        <taxon>Odoribacteraceae</taxon>
        <taxon>Butyricimonas</taxon>
    </lineage>
</organism>
<evidence type="ECO:0000256" key="5">
    <source>
        <dbReference type="ARBA" id="ARBA00022605"/>
    </source>
</evidence>
<keyword evidence="4" id="KW-0997">Cell inner membrane</keyword>
<accession>A0ABR7CY85</accession>
<proteinExistence type="predicted"/>
<dbReference type="Proteomes" id="UP000646484">
    <property type="component" value="Unassembled WGS sequence"/>
</dbReference>
<protein>
    <submittedName>
        <fullName evidence="11">EI24 domain-containing protein</fullName>
    </submittedName>
</protein>
<comment type="caution">
    <text evidence="11">The sequence shown here is derived from an EMBL/GenBank/DDBJ whole genome shotgun (WGS) entry which is preliminary data.</text>
</comment>
<evidence type="ECO:0000256" key="8">
    <source>
        <dbReference type="ARBA" id="ARBA00023032"/>
    </source>
</evidence>
<keyword evidence="3" id="KW-1003">Cell membrane</keyword>
<name>A0ABR7CY85_9BACT</name>
<dbReference type="RefSeq" id="WP_186975299.1">
    <property type="nucleotide sequence ID" value="NZ_JACOOH010000002.1"/>
</dbReference>
<comment type="subcellular location">
    <subcellularLocation>
        <location evidence="1">Membrane</location>
        <topology evidence="1">Multi-pass membrane protein</topology>
    </subcellularLocation>
</comment>
<evidence type="ECO:0000256" key="9">
    <source>
        <dbReference type="ARBA" id="ARBA00023136"/>
    </source>
</evidence>
<gene>
    <name evidence="11" type="ORF">H8S64_05610</name>
</gene>
<evidence type="ECO:0000256" key="4">
    <source>
        <dbReference type="ARBA" id="ARBA00022519"/>
    </source>
</evidence>
<feature type="transmembrane region" description="Helical" evidence="10">
    <location>
        <begin position="214"/>
        <end position="231"/>
    </location>
</feature>
<evidence type="ECO:0000256" key="7">
    <source>
        <dbReference type="ARBA" id="ARBA00022989"/>
    </source>
</evidence>
<keyword evidence="2" id="KW-0813">Transport</keyword>
<sequence>MNFFQGFSKGIKAYGEAVKLLFSGRFCYFLLFPVVIIIVLFAAGNYAVSCIGGGLSETVEQQVMDWVSGISWLSWVSGTVGFIVRLLVRAVYYILFISFGGYVVMVVMSPVYSWLSERTEARLSGREYPFNFGQLVWEIGRGIVISLRCMIFQFILTVLLFFLSFIPLVGLVTPVLTFGVSAYFYGFAFMDYAVERKRFRVRESVRYMRRNSGMVVAIGAVFTLSLMLPFIRVVACSFVSLLSVIAGTVVVNETLNKKVEK</sequence>
<keyword evidence="7 10" id="KW-1133">Transmembrane helix</keyword>
<keyword evidence="8" id="KW-0764">Sulfate transport</keyword>
<evidence type="ECO:0000256" key="1">
    <source>
        <dbReference type="ARBA" id="ARBA00004141"/>
    </source>
</evidence>
<feature type="transmembrane region" description="Helical" evidence="10">
    <location>
        <begin position="175"/>
        <end position="194"/>
    </location>
</feature>
<dbReference type="EMBL" id="JACOOH010000002">
    <property type="protein sequence ID" value="MBC5620569.1"/>
    <property type="molecule type" value="Genomic_DNA"/>
</dbReference>
<dbReference type="PANTHER" id="PTHR37468">
    <property type="entry name" value="SULFATE TRANSPORTER CYSZ"/>
    <property type="match status" value="1"/>
</dbReference>
<dbReference type="Pfam" id="PF07264">
    <property type="entry name" value="EI24"/>
    <property type="match status" value="1"/>
</dbReference>
<dbReference type="InterPro" id="IPR050480">
    <property type="entry name" value="CysZ-like"/>
</dbReference>
<dbReference type="PANTHER" id="PTHR37468:SF1">
    <property type="entry name" value="SULFATE TRANSPORTER CYSZ"/>
    <property type="match status" value="1"/>
</dbReference>
<dbReference type="InterPro" id="IPR059112">
    <property type="entry name" value="CysZ/EI24"/>
</dbReference>